<protein>
    <submittedName>
        <fullName evidence="1">Uncharacterized protein</fullName>
    </submittedName>
</protein>
<keyword evidence="2" id="KW-1185">Reference proteome</keyword>
<reference evidence="1" key="1">
    <citation type="submission" date="2020-05" db="EMBL/GenBank/DDBJ databases">
        <title>Large-scale comparative analyses of tick genomes elucidate their genetic diversity and vector capacities.</title>
        <authorList>
            <person name="Jia N."/>
            <person name="Wang J."/>
            <person name="Shi W."/>
            <person name="Du L."/>
            <person name="Sun Y."/>
            <person name="Zhan W."/>
            <person name="Jiang J."/>
            <person name="Wang Q."/>
            <person name="Zhang B."/>
            <person name="Ji P."/>
            <person name="Sakyi L.B."/>
            <person name="Cui X."/>
            <person name="Yuan T."/>
            <person name="Jiang B."/>
            <person name="Yang W."/>
            <person name="Lam T.T.-Y."/>
            <person name="Chang Q."/>
            <person name="Ding S."/>
            <person name="Wang X."/>
            <person name="Zhu J."/>
            <person name="Ruan X."/>
            <person name="Zhao L."/>
            <person name="Wei J."/>
            <person name="Que T."/>
            <person name="Du C."/>
            <person name="Cheng J."/>
            <person name="Dai P."/>
            <person name="Han X."/>
            <person name="Huang E."/>
            <person name="Gao Y."/>
            <person name="Liu J."/>
            <person name="Shao H."/>
            <person name="Ye R."/>
            <person name="Li L."/>
            <person name="Wei W."/>
            <person name="Wang X."/>
            <person name="Wang C."/>
            <person name="Yang T."/>
            <person name="Huo Q."/>
            <person name="Li W."/>
            <person name="Guo W."/>
            <person name="Chen H."/>
            <person name="Zhou L."/>
            <person name="Ni X."/>
            <person name="Tian J."/>
            <person name="Zhou Y."/>
            <person name="Sheng Y."/>
            <person name="Liu T."/>
            <person name="Pan Y."/>
            <person name="Xia L."/>
            <person name="Li J."/>
            <person name="Zhao F."/>
            <person name="Cao W."/>
        </authorList>
    </citation>
    <scope>NUCLEOTIDE SEQUENCE</scope>
    <source>
        <strain evidence="1">Dsil-2018</strain>
    </source>
</reference>
<sequence length="306" mass="35106">MESRSEDSTLRAPEQGRHDPAPENNDTSTTVFFTPRYYAHNNCFQRKFSNWVLDFCQALFRREPDETQQFLDLGCGTGDFTRECLLPRCLPCRRMVAVDLSTDMVDYAKSHWIHDALEFRKLDITVDEDVADLLGEYGAFDRVYSFHCLHWTLNAPTSLKNVARLLKPGGECLLVFHASLQAMDVCRNVAKIERWSKYAPMIDRFVPITQDMEDCERIEYISKLLKEAGLSPSMLELPRCTLFDGCSLETLIGVYIPLNPVADILPEEEKMAAVLDVVEMIRTVHTSDADKSRYRVYVIKASKIQE</sequence>
<name>A0ACB8C4B4_DERSI</name>
<dbReference type="EMBL" id="CM023478">
    <property type="protein sequence ID" value="KAH7933692.1"/>
    <property type="molecule type" value="Genomic_DNA"/>
</dbReference>
<gene>
    <name evidence="1" type="ORF">HPB49_015948</name>
</gene>
<evidence type="ECO:0000313" key="2">
    <source>
        <dbReference type="Proteomes" id="UP000821865"/>
    </source>
</evidence>
<dbReference type="Proteomes" id="UP000821865">
    <property type="component" value="Chromosome 9"/>
</dbReference>
<evidence type="ECO:0000313" key="1">
    <source>
        <dbReference type="EMBL" id="KAH7933692.1"/>
    </source>
</evidence>
<comment type="caution">
    <text evidence="1">The sequence shown here is derived from an EMBL/GenBank/DDBJ whole genome shotgun (WGS) entry which is preliminary data.</text>
</comment>
<organism evidence="1 2">
    <name type="scientific">Dermacentor silvarum</name>
    <name type="common">Tick</name>
    <dbReference type="NCBI Taxonomy" id="543639"/>
    <lineage>
        <taxon>Eukaryota</taxon>
        <taxon>Metazoa</taxon>
        <taxon>Ecdysozoa</taxon>
        <taxon>Arthropoda</taxon>
        <taxon>Chelicerata</taxon>
        <taxon>Arachnida</taxon>
        <taxon>Acari</taxon>
        <taxon>Parasitiformes</taxon>
        <taxon>Ixodida</taxon>
        <taxon>Ixodoidea</taxon>
        <taxon>Ixodidae</taxon>
        <taxon>Rhipicephalinae</taxon>
        <taxon>Dermacentor</taxon>
    </lineage>
</organism>
<accession>A0ACB8C4B4</accession>
<proteinExistence type="predicted"/>